<dbReference type="Gene3D" id="2.130.10.10">
    <property type="entry name" value="YVTN repeat-like/Quinoprotein amine dehydrogenase"/>
    <property type="match status" value="1"/>
</dbReference>
<dbReference type="Proteomes" id="UP001208017">
    <property type="component" value="Unassembled WGS sequence"/>
</dbReference>
<reference evidence="1 2" key="1">
    <citation type="submission" date="2022-11" db="EMBL/GenBank/DDBJ databases">
        <title>Study of microbial diversity in lake waters.</title>
        <authorList>
            <person name="Zhang J."/>
        </authorList>
    </citation>
    <scope>NUCLEOTIDE SEQUENCE [LARGE SCALE GENOMIC DNA]</scope>
    <source>
        <strain evidence="1 2">DT12</strain>
    </source>
</reference>
<dbReference type="SUPFAM" id="SSF50969">
    <property type="entry name" value="YVTN repeat-like/Quinoprotein amine dehydrogenase"/>
    <property type="match status" value="1"/>
</dbReference>
<organism evidence="1 2">
    <name type="scientific">Tumebacillus lacus</name>
    <dbReference type="NCBI Taxonomy" id="2995335"/>
    <lineage>
        <taxon>Bacteria</taxon>
        <taxon>Bacillati</taxon>
        <taxon>Bacillota</taxon>
        <taxon>Bacilli</taxon>
        <taxon>Bacillales</taxon>
        <taxon>Alicyclobacillaceae</taxon>
        <taxon>Tumebacillus</taxon>
    </lineage>
</organism>
<dbReference type="RefSeq" id="WP_267153236.1">
    <property type="nucleotide sequence ID" value="NZ_JAPMLT010000014.1"/>
</dbReference>
<accession>A0ABT3X7N0</accession>
<name>A0ABT3X7N0_9BACL</name>
<dbReference type="InterPro" id="IPR015943">
    <property type="entry name" value="WD40/YVTN_repeat-like_dom_sf"/>
</dbReference>
<dbReference type="InterPro" id="IPR011044">
    <property type="entry name" value="Quino_amine_DH_bsu"/>
</dbReference>
<gene>
    <name evidence="1" type="ORF">OS242_18805</name>
</gene>
<evidence type="ECO:0000313" key="2">
    <source>
        <dbReference type="Proteomes" id="UP001208017"/>
    </source>
</evidence>
<proteinExistence type="predicted"/>
<dbReference type="EMBL" id="JAPMLT010000014">
    <property type="protein sequence ID" value="MCX7571992.1"/>
    <property type="molecule type" value="Genomic_DNA"/>
</dbReference>
<keyword evidence="2" id="KW-1185">Reference proteome</keyword>
<sequence>MDLLTAAEHDGDGYIRVREDGTVYEVNGQDLSVTRTWKIPLPRLTKVVNVRGLALTPDDRTLIVGVLDPKWIGTGFDRILMVDRQTGEIRDTIKITDSETARSLQLLPDGTIAVYGNGSYKKGVHDVIEIYNIADTAHVKRIAGIESIPMPVEVLGTVL</sequence>
<evidence type="ECO:0000313" key="1">
    <source>
        <dbReference type="EMBL" id="MCX7571992.1"/>
    </source>
</evidence>
<protein>
    <submittedName>
        <fullName evidence="1">Uncharacterized protein</fullName>
    </submittedName>
</protein>
<comment type="caution">
    <text evidence="1">The sequence shown here is derived from an EMBL/GenBank/DDBJ whole genome shotgun (WGS) entry which is preliminary data.</text>
</comment>